<dbReference type="EMBL" id="JAJVDC020000101">
    <property type="protein sequence ID" value="KAL1624814.1"/>
    <property type="molecule type" value="Genomic_DNA"/>
</dbReference>
<dbReference type="SFLD" id="SFLDG00358">
    <property type="entry name" value="Main_(cytGST)"/>
    <property type="match status" value="1"/>
</dbReference>
<gene>
    <name evidence="5" type="ORF">SLS56_007614</name>
</gene>
<dbReference type="InterPro" id="IPR004046">
    <property type="entry name" value="GST_C"/>
</dbReference>
<evidence type="ECO:0000259" key="3">
    <source>
        <dbReference type="PROSITE" id="PS50404"/>
    </source>
</evidence>
<dbReference type="Pfam" id="PF00043">
    <property type="entry name" value="GST_C"/>
    <property type="match status" value="1"/>
</dbReference>
<dbReference type="Gene3D" id="1.20.1050.10">
    <property type="match status" value="1"/>
</dbReference>
<proteinExistence type="inferred from homology"/>
<evidence type="ECO:0008006" key="7">
    <source>
        <dbReference type="Google" id="ProtNLM"/>
    </source>
</evidence>
<dbReference type="SUPFAM" id="SSF52833">
    <property type="entry name" value="Thioredoxin-like"/>
    <property type="match status" value="1"/>
</dbReference>
<accession>A0ABR3SMK9</accession>
<dbReference type="Gene3D" id="3.40.30.10">
    <property type="entry name" value="Glutaredoxin"/>
    <property type="match status" value="1"/>
</dbReference>
<reference evidence="5 6" key="1">
    <citation type="submission" date="2024-02" db="EMBL/GenBank/DDBJ databases">
        <title>De novo assembly and annotation of 12 fungi associated with fruit tree decline syndrome in Ontario, Canada.</title>
        <authorList>
            <person name="Sulman M."/>
            <person name="Ellouze W."/>
            <person name="Ilyukhin E."/>
        </authorList>
    </citation>
    <scope>NUCLEOTIDE SEQUENCE [LARGE SCALE GENOMIC DNA]</scope>
    <source>
        <strain evidence="5 6">M1-105</strain>
    </source>
</reference>
<comment type="caution">
    <text evidence="5">The sequence shown here is derived from an EMBL/GenBank/DDBJ whole genome shotgun (WGS) entry which is preliminary data.</text>
</comment>
<dbReference type="Proteomes" id="UP001521116">
    <property type="component" value="Unassembled WGS sequence"/>
</dbReference>
<dbReference type="InterPro" id="IPR004045">
    <property type="entry name" value="Glutathione_S-Trfase_N"/>
</dbReference>
<dbReference type="PANTHER" id="PTHR44051">
    <property type="entry name" value="GLUTATHIONE S-TRANSFERASE-RELATED"/>
    <property type="match status" value="1"/>
</dbReference>
<evidence type="ECO:0000256" key="2">
    <source>
        <dbReference type="RuleBase" id="RU003494"/>
    </source>
</evidence>
<sequence length="261" mass="29108">MTIRTAWLLEELELDYDVKFWDRENQKAPADAKAACGSPIGKFPTIKDGDLVVAESGAINEYLCANYDRAHRLIPETDKAAQAKVLQWVHAAEATFALHALAVLYARWFYPKDAPKEGLAEMEKGMSANVQNNMNWIERELSQSGTKFLVGDNITAADIMMQFSIAFILARELGTQGKKWPSVEAWMKRCEESPSYVRAVKKTGHNNTTDVLDMHAAKQLFAVLRGLAEEKSSIIPEQASIWGALTSDDVGPRKLTDPQIH</sequence>
<evidence type="ECO:0000256" key="1">
    <source>
        <dbReference type="ARBA" id="ARBA00007409"/>
    </source>
</evidence>
<dbReference type="InterPro" id="IPR040079">
    <property type="entry name" value="Glutathione_S-Trfase"/>
</dbReference>
<name>A0ABR3SMK9_9PEZI</name>
<dbReference type="PROSITE" id="PS50405">
    <property type="entry name" value="GST_CTER"/>
    <property type="match status" value="1"/>
</dbReference>
<evidence type="ECO:0000313" key="6">
    <source>
        <dbReference type="Proteomes" id="UP001521116"/>
    </source>
</evidence>
<dbReference type="PROSITE" id="PS50404">
    <property type="entry name" value="GST_NTER"/>
    <property type="match status" value="1"/>
</dbReference>
<keyword evidence="6" id="KW-1185">Reference proteome</keyword>
<dbReference type="InterPro" id="IPR010987">
    <property type="entry name" value="Glutathione-S-Trfase_C-like"/>
</dbReference>
<organism evidence="5 6">
    <name type="scientific">Neofusicoccum ribis</name>
    <dbReference type="NCBI Taxonomy" id="45134"/>
    <lineage>
        <taxon>Eukaryota</taxon>
        <taxon>Fungi</taxon>
        <taxon>Dikarya</taxon>
        <taxon>Ascomycota</taxon>
        <taxon>Pezizomycotina</taxon>
        <taxon>Dothideomycetes</taxon>
        <taxon>Dothideomycetes incertae sedis</taxon>
        <taxon>Botryosphaeriales</taxon>
        <taxon>Botryosphaeriaceae</taxon>
        <taxon>Neofusicoccum</taxon>
    </lineage>
</organism>
<protein>
    <recommendedName>
        <fullName evidence="7">Glutathione S-transferase</fullName>
    </recommendedName>
</protein>
<comment type="similarity">
    <text evidence="1 2">Belongs to the GST superfamily.</text>
</comment>
<feature type="domain" description="GST N-terminal" evidence="3">
    <location>
        <begin position="1"/>
        <end position="71"/>
    </location>
</feature>
<dbReference type="PANTHER" id="PTHR44051:SF9">
    <property type="entry name" value="GLUTATHIONE S-TRANSFERASE 1"/>
    <property type="match status" value="1"/>
</dbReference>
<feature type="domain" description="GST C-terminal" evidence="4">
    <location>
        <begin position="78"/>
        <end position="210"/>
    </location>
</feature>
<dbReference type="CDD" id="cd03046">
    <property type="entry name" value="GST_N_GTT1_like"/>
    <property type="match status" value="1"/>
</dbReference>
<dbReference type="SUPFAM" id="SSF47616">
    <property type="entry name" value="GST C-terminal domain-like"/>
    <property type="match status" value="1"/>
</dbReference>
<dbReference type="InterPro" id="IPR036282">
    <property type="entry name" value="Glutathione-S-Trfase_C_sf"/>
</dbReference>
<evidence type="ECO:0000313" key="5">
    <source>
        <dbReference type="EMBL" id="KAL1624814.1"/>
    </source>
</evidence>
<dbReference type="Pfam" id="PF02798">
    <property type="entry name" value="GST_N"/>
    <property type="match status" value="1"/>
</dbReference>
<dbReference type="SFLD" id="SFLDS00019">
    <property type="entry name" value="Glutathione_Transferase_(cytos"/>
    <property type="match status" value="1"/>
</dbReference>
<dbReference type="InterPro" id="IPR036249">
    <property type="entry name" value="Thioredoxin-like_sf"/>
</dbReference>
<evidence type="ECO:0000259" key="4">
    <source>
        <dbReference type="PROSITE" id="PS50405"/>
    </source>
</evidence>